<sequence>MSTATTSPLRCWAEIDLAAFERNLKRIQAALPARMRYVAVVKADAYGHGMPQIVRRLMQSGVDCFAVANVTEAADIRHMGAGWPILVLSPLLPQEDHFVVEYDLTATVSTLGECERLNALGQANGCRIKVHLKIDTGMGRLGIWHRDAPALLTQIQAMPALQLEGVYTHFSSADSDTQFTEVQRERFLRALQSERGLAESLLIHADNSAGIDTLSNDSPYNAVRIGLLQFGVPPYPKSALGRVAVEPIFSFHTRIGLIKDLPGGTDISYARTHQLKRDSRIAVLTAGYGDGVPLELSNRGSVLIHAQRCPILGRVTMDQTIVDVTDCPSAQIGDPVVLIGKDGAHEITTTEFSEQAQTIPWETLCSVTKRVTRVYVGSREL</sequence>
<dbReference type="RefSeq" id="WP_308950677.1">
    <property type="nucleotide sequence ID" value="NZ_JARXHW010000026.1"/>
</dbReference>
<dbReference type="InterPro" id="IPR011079">
    <property type="entry name" value="Ala_racemase_C"/>
</dbReference>
<dbReference type="EMBL" id="JARXHW010000026">
    <property type="protein sequence ID" value="MDQ8208192.1"/>
    <property type="molecule type" value="Genomic_DNA"/>
</dbReference>
<name>A0ABU1AYY9_9BACT</name>
<comment type="function">
    <text evidence="4">Catalyzes the interconversion of L-alanine and D-alanine. May also act on other amino acids.</text>
</comment>
<feature type="binding site" evidence="4">
    <location>
        <position position="317"/>
    </location>
    <ligand>
        <name>substrate</name>
    </ligand>
</feature>
<dbReference type="InterPro" id="IPR001608">
    <property type="entry name" value="Ala_racemase_N"/>
</dbReference>
<dbReference type="CDD" id="cd00430">
    <property type="entry name" value="PLPDE_III_AR"/>
    <property type="match status" value="1"/>
</dbReference>
<dbReference type="PANTHER" id="PTHR30511:SF0">
    <property type="entry name" value="ALANINE RACEMASE, CATABOLIC-RELATED"/>
    <property type="match status" value="1"/>
</dbReference>
<dbReference type="PROSITE" id="PS00395">
    <property type="entry name" value="ALANINE_RACEMASE"/>
    <property type="match status" value="1"/>
</dbReference>
<evidence type="ECO:0000256" key="2">
    <source>
        <dbReference type="ARBA" id="ARBA00022898"/>
    </source>
</evidence>
<dbReference type="Pfam" id="PF01168">
    <property type="entry name" value="Ala_racemase_N"/>
    <property type="match status" value="1"/>
</dbReference>
<comment type="caution">
    <text evidence="6">The sequence shown here is derived from an EMBL/GenBank/DDBJ whole genome shotgun (WGS) entry which is preliminary data.</text>
</comment>
<comment type="similarity">
    <text evidence="4">Belongs to the alanine racemase family.</text>
</comment>
<evidence type="ECO:0000313" key="7">
    <source>
        <dbReference type="Proteomes" id="UP001225316"/>
    </source>
</evidence>
<feature type="binding site" evidence="4">
    <location>
        <position position="140"/>
    </location>
    <ligand>
        <name>substrate</name>
    </ligand>
</feature>
<dbReference type="InterPro" id="IPR000821">
    <property type="entry name" value="Ala_racemase"/>
</dbReference>
<dbReference type="PANTHER" id="PTHR30511">
    <property type="entry name" value="ALANINE RACEMASE"/>
    <property type="match status" value="1"/>
</dbReference>
<dbReference type="EC" id="5.1.1.1" evidence="4"/>
<evidence type="ECO:0000313" key="6">
    <source>
        <dbReference type="EMBL" id="MDQ8208192.1"/>
    </source>
</evidence>
<organism evidence="6 7">
    <name type="scientific">Thalassobacterium maritimum</name>
    <dbReference type="NCBI Taxonomy" id="3041265"/>
    <lineage>
        <taxon>Bacteria</taxon>
        <taxon>Pseudomonadati</taxon>
        <taxon>Verrucomicrobiota</taxon>
        <taxon>Opitutia</taxon>
        <taxon>Puniceicoccales</taxon>
        <taxon>Coraliomargaritaceae</taxon>
        <taxon>Thalassobacterium</taxon>
    </lineage>
</organism>
<keyword evidence="7" id="KW-1185">Reference proteome</keyword>
<evidence type="ECO:0000259" key="5">
    <source>
        <dbReference type="SMART" id="SM01005"/>
    </source>
</evidence>
<dbReference type="GO" id="GO:0008784">
    <property type="term" value="F:alanine racemase activity"/>
    <property type="evidence" value="ECO:0007669"/>
    <property type="project" value="UniProtKB-EC"/>
</dbReference>
<feature type="active site" description="Proton acceptor; specific for L-alanine" evidence="4">
    <location>
        <position position="269"/>
    </location>
</feature>
<keyword evidence="2 4" id="KW-0663">Pyridoxal phosphate</keyword>
<dbReference type="Gene3D" id="3.20.20.10">
    <property type="entry name" value="Alanine racemase"/>
    <property type="match status" value="1"/>
</dbReference>
<accession>A0ABU1AYY9</accession>
<evidence type="ECO:0000256" key="1">
    <source>
        <dbReference type="ARBA" id="ARBA00001933"/>
    </source>
</evidence>
<dbReference type="InterPro" id="IPR009006">
    <property type="entry name" value="Ala_racemase/Decarboxylase_C"/>
</dbReference>
<dbReference type="PRINTS" id="PR00992">
    <property type="entry name" value="ALARACEMASE"/>
</dbReference>
<proteinExistence type="inferred from homology"/>
<dbReference type="InterPro" id="IPR020622">
    <property type="entry name" value="Ala_racemase_pyridoxalP-BS"/>
</dbReference>
<dbReference type="SUPFAM" id="SSF50621">
    <property type="entry name" value="Alanine racemase C-terminal domain-like"/>
    <property type="match status" value="1"/>
</dbReference>
<dbReference type="SUPFAM" id="SSF51419">
    <property type="entry name" value="PLP-binding barrel"/>
    <property type="match status" value="1"/>
</dbReference>
<evidence type="ECO:0000256" key="4">
    <source>
        <dbReference type="HAMAP-Rule" id="MF_01201"/>
    </source>
</evidence>
<feature type="active site" description="Proton acceptor; specific for D-alanine" evidence="4">
    <location>
        <position position="42"/>
    </location>
</feature>
<evidence type="ECO:0000256" key="3">
    <source>
        <dbReference type="ARBA" id="ARBA00023235"/>
    </source>
</evidence>
<reference evidence="6 7" key="1">
    <citation type="submission" date="2023-04" db="EMBL/GenBank/DDBJ databases">
        <title>A novel bacteria isolated from coastal sediment.</title>
        <authorList>
            <person name="Liu X.-J."/>
            <person name="Du Z.-J."/>
        </authorList>
    </citation>
    <scope>NUCLEOTIDE SEQUENCE [LARGE SCALE GENOMIC DNA]</scope>
    <source>
        <strain evidence="6 7">SDUM461003</strain>
    </source>
</reference>
<comment type="catalytic activity">
    <reaction evidence="4">
        <text>L-alanine = D-alanine</text>
        <dbReference type="Rhea" id="RHEA:20249"/>
        <dbReference type="ChEBI" id="CHEBI:57416"/>
        <dbReference type="ChEBI" id="CHEBI:57972"/>
        <dbReference type="EC" id="5.1.1.1"/>
    </reaction>
</comment>
<comment type="pathway">
    <text evidence="4">Amino-acid biosynthesis; D-alanine biosynthesis; D-alanine from L-alanine: step 1/1.</text>
</comment>
<dbReference type="NCBIfam" id="TIGR00492">
    <property type="entry name" value="alr"/>
    <property type="match status" value="1"/>
</dbReference>
<feature type="modified residue" description="N6-(pyridoxal phosphate)lysine" evidence="4">
    <location>
        <position position="42"/>
    </location>
</feature>
<comment type="cofactor">
    <cofactor evidence="1 4">
        <name>pyridoxal 5'-phosphate</name>
        <dbReference type="ChEBI" id="CHEBI:597326"/>
    </cofactor>
</comment>
<dbReference type="SMART" id="SM01005">
    <property type="entry name" value="Ala_racemase_C"/>
    <property type="match status" value="1"/>
</dbReference>
<dbReference type="Proteomes" id="UP001225316">
    <property type="component" value="Unassembled WGS sequence"/>
</dbReference>
<dbReference type="InterPro" id="IPR029066">
    <property type="entry name" value="PLP-binding_barrel"/>
</dbReference>
<gene>
    <name evidence="6" type="primary">alr</name>
    <name evidence="6" type="ORF">QEH52_11780</name>
</gene>
<feature type="domain" description="Alanine racemase C-terminal" evidence="5">
    <location>
        <begin position="248"/>
        <end position="376"/>
    </location>
</feature>
<dbReference type="Gene3D" id="2.40.37.10">
    <property type="entry name" value="Lyase, Ornithine Decarboxylase, Chain A, domain 1"/>
    <property type="match status" value="1"/>
</dbReference>
<keyword evidence="3 4" id="KW-0413">Isomerase</keyword>
<dbReference type="HAMAP" id="MF_01201">
    <property type="entry name" value="Ala_racemase"/>
    <property type="match status" value="1"/>
</dbReference>
<protein>
    <recommendedName>
        <fullName evidence="4">Alanine racemase</fullName>
        <ecNumber evidence="4">5.1.1.1</ecNumber>
    </recommendedName>
</protein>
<dbReference type="Pfam" id="PF00842">
    <property type="entry name" value="Ala_racemase_C"/>
    <property type="match status" value="1"/>
</dbReference>